<accession>A0ACC1NV80</accession>
<organism evidence="1 2">
    <name type="scientific">Zarea fungicola</name>
    <dbReference type="NCBI Taxonomy" id="93591"/>
    <lineage>
        <taxon>Eukaryota</taxon>
        <taxon>Fungi</taxon>
        <taxon>Dikarya</taxon>
        <taxon>Ascomycota</taxon>
        <taxon>Pezizomycotina</taxon>
        <taxon>Sordariomycetes</taxon>
        <taxon>Hypocreomycetidae</taxon>
        <taxon>Hypocreales</taxon>
        <taxon>Cordycipitaceae</taxon>
        <taxon>Zarea</taxon>
    </lineage>
</organism>
<proteinExistence type="predicted"/>
<name>A0ACC1NV80_9HYPO</name>
<dbReference type="EMBL" id="JANJQO010000050">
    <property type="protein sequence ID" value="KAJ2982964.1"/>
    <property type="molecule type" value="Genomic_DNA"/>
</dbReference>
<evidence type="ECO:0000313" key="1">
    <source>
        <dbReference type="EMBL" id="KAJ2982964.1"/>
    </source>
</evidence>
<dbReference type="Proteomes" id="UP001143910">
    <property type="component" value="Unassembled WGS sequence"/>
</dbReference>
<protein>
    <submittedName>
        <fullName evidence="1">Uncharacterized protein</fullName>
    </submittedName>
</protein>
<keyword evidence="2" id="KW-1185">Reference proteome</keyword>
<reference evidence="1" key="1">
    <citation type="submission" date="2022-08" db="EMBL/GenBank/DDBJ databases">
        <title>Genome Sequence of Lecanicillium fungicola.</title>
        <authorList>
            <person name="Buettner E."/>
        </authorList>
    </citation>
    <scope>NUCLEOTIDE SEQUENCE</scope>
    <source>
        <strain evidence="1">Babe33</strain>
    </source>
</reference>
<evidence type="ECO:0000313" key="2">
    <source>
        <dbReference type="Proteomes" id="UP001143910"/>
    </source>
</evidence>
<gene>
    <name evidence="1" type="ORF">NQ176_g1051</name>
</gene>
<comment type="caution">
    <text evidence="1">The sequence shown here is derived from an EMBL/GenBank/DDBJ whole genome shotgun (WGS) entry which is preliminary data.</text>
</comment>
<sequence>MPSRPSLRRLPTLFGILFSIAFFGLATPASATAPDTRGNSNSDVICHTSDPKDCYPRIFEPTDEFQKVHDDQEIPHGLHVRLNVYTGYKEAKINVPGEGDSSLEGPAVEQDIVVVEQEPRDEPIIPKGAPVYEAAGKIKGPRQDAKAFIDAMKLLRSGKGEKHSAFDALLEGLEDLAHDMYYGLQVAEDRDVIKALLCRMSHSSNSPDEGFPPRDQQAAAILAGSLQNNPTALAAVAKQWTKIMDHRCPSDGKPLRSTFFQSITSPHVRGDAGEILAAAGRVKAKVAALSGLIKDPAIRADFLQNDGMRELLRVLIPEEKEWSTAQRKVGLFVMDNFLDEEMGAVIGQWPTGPKLPDDQCKKEEWRTAEGCWDYNVARIARAQKGDKGHWSKELQSRLGAVRKSDVVSSQHVEL</sequence>